<organism evidence="2">
    <name type="scientific">marine sediment metagenome</name>
    <dbReference type="NCBI Taxonomy" id="412755"/>
    <lineage>
        <taxon>unclassified sequences</taxon>
        <taxon>metagenomes</taxon>
        <taxon>ecological metagenomes</taxon>
    </lineage>
</organism>
<accession>X1HTF7</accession>
<gene>
    <name evidence="2" type="ORF">S03H2_30563</name>
</gene>
<proteinExistence type="predicted"/>
<name>X1HTF7_9ZZZZ</name>
<dbReference type="AlphaFoldDB" id="X1HTF7"/>
<sequence>FLAFVVFTLFILILPVNVSGFEHIDNINDGISVYFLAHLNNNQTIEINVTRTRDGNFALFLFDKRPTESFIELDKSLNTRIFDVAINYSLDDNPYINYTAPKSKIYYIQLILIENGPDSFYLQCNLDSLTRYYLPIISGYNISFLIISLILAFVIILYRGKLHNKLK</sequence>
<protein>
    <recommendedName>
        <fullName evidence="3">GOLD domain-containing protein</fullName>
    </recommendedName>
</protein>
<keyword evidence="1" id="KW-0812">Transmembrane</keyword>
<keyword evidence="1" id="KW-1133">Transmembrane helix</keyword>
<dbReference type="EMBL" id="BARU01018490">
    <property type="protein sequence ID" value="GAH57109.1"/>
    <property type="molecule type" value="Genomic_DNA"/>
</dbReference>
<comment type="caution">
    <text evidence="2">The sequence shown here is derived from an EMBL/GenBank/DDBJ whole genome shotgun (WGS) entry which is preliminary data.</text>
</comment>
<reference evidence="2" key="1">
    <citation type="journal article" date="2014" name="Front. Microbiol.">
        <title>High frequency of phylogenetically diverse reductive dehalogenase-homologous genes in deep subseafloor sedimentary metagenomes.</title>
        <authorList>
            <person name="Kawai M."/>
            <person name="Futagami T."/>
            <person name="Toyoda A."/>
            <person name="Takaki Y."/>
            <person name="Nishi S."/>
            <person name="Hori S."/>
            <person name="Arai W."/>
            <person name="Tsubouchi T."/>
            <person name="Morono Y."/>
            <person name="Uchiyama I."/>
            <person name="Ito T."/>
            <person name="Fujiyama A."/>
            <person name="Inagaki F."/>
            <person name="Takami H."/>
        </authorList>
    </citation>
    <scope>NUCLEOTIDE SEQUENCE</scope>
    <source>
        <strain evidence="2">Expedition CK06-06</strain>
    </source>
</reference>
<keyword evidence="1" id="KW-0472">Membrane</keyword>
<feature type="non-terminal residue" evidence="2">
    <location>
        <position position="1"/>
    </location>
</feature>
<evidence type="ECO:0000256" key="1">
    <source>
        <dbReference type="SAM" id="Phobius"/>
    </source>
</evidence>
<feature type="transmembrane region" description="Helical" evidence="1">
    <location>
        <begin position="132"/>
        <end position="158"/>
    </location>
</feature>
<evidence type="ECO:0008006" key="3">
    <source>
        <dbReference type="Google" id="ProtNLM"/>
    </source>
</evidence>
<evidence type="ECO:0000313" key="2">
    <source>
        <dbReference type="EMBL" id="GAH57109.1"/>
    </source>
</evidence>